<feature type="transmembrane region" description="Helical" evidence="1">
    <location>
        <begin position="1005"/>
        <end position="1027"/>
    </location>
</feature>
<dbReference type="PANTHER" id="PTHR32063:SF33">
    <property type="entry name" value="RND SUPERFAMILY EFFLUX PUMP PERMEASE COMPONENT"/>
    <property type="match status" value="1"/>
</dbReference>
<feature type="transmembrane region" description="Helical" evidence="1">
    <location>
        <begin position="341"/>
        <end position="361"/>
    </location>
</feature>
<organism evidence="2 3">
    <name type="scientific">Desulfonema limicola</name>
    <dbReference type="NCBI Taxonomy" id="45656"/>
    <lineage>
        <taxon>Bacteria</taxon>
        <taxon>Pseudomonadati</taxon>
        <taxon>Thermodesulfobacteriota</taxon>
        <taxon>Desulfobacteria</taxon>
        <taxon>Desulfobacterales</taxon>
        <taxon>Desulfococcaceae</taxon>
        <taxon>Desulfonema</taxon>
    </lineage>
</organism>
<keyword evidence="1" id="KW-1133">Transmembrane helix</keyword>
<dbReference type="Gene3D" id="3.30.70.1320">
    <property type="entry name" value="Multidrug efflux transporter AcrB pore domain like"/>
    <property type="match status" value="1"/>
</dbReference>
<dbReference type="Pfam" id="PF00873">
    <property type="entry name" value="ACR_tran"/>
    <property type="match status" value="1"/>
</dbReference>
<dbReference type="Gene3D" id="3.30.2090.10">
    <property type="entry name" value="Multidrug efflux transporter AcrB TolC docking domain, DN and DC subdomains"/>
    <property type="match status" value="2"/>
</dbReference>
<feature type="transmembrane region" description="Helical" evidence="1">
    <location>
        <begin position="16"/>
        <end position="40"/>
    </location>
</feature>
<dbReference type="Gene3D" id="3.30.70.1430">
    <property type="entry name" value="Multidrug efflux transporter AcrB pore domain"/>
    <property type="match status" value="2"/>
</dbReference>
<dbReference type="SUPFAM" id="SSF82866">
    <property type="entry name" value="Multidrug efflux transporter AcrB transmembrane domain"/>
    <property type="match status" value="2"/>
</dbReference>
<keyword evidence="3" id="KW-1185">Reference proteome</keyword>
<dbReference type="PANTHER" id="PTHR32063">
    <property type="match status" value="1"/>
</dbReference>
<dbReference type="RefSeq" id="WP_207692380.1">
    <property type="nucleotide sequence ID" value="NZ_CP061799.1"/>
</dbReference>
<gene>
    <name evidence="2" type="ORF">dnl_31250</name>
</gene>
<proteinExistence type="predicted"/>
<dbReference type="GO" id="GO:0005886">
    <property type="term" value="C:plasma membrane"/>
    <property type="evidence" value="ECO:0007669"/>
    <property type="project" value="TreeGrafter"/>
</dbReference>
<keyword evidence="1" id="KW-0812">Transmembrane</keyword>
<accession>A0A975B8L6</accession>
<sequence length="1048" mass="115932">MDNSKNIKPDIEPGPIAWMAGNSVASNLLMIVFLVGGLIWGTMIKQEVFPEFDLDIITISVAYPGASPEEVEQGIILVIEEAVQGLEGIKEVTSSANEGSGFVSVEALAGTDIQKLANDIQSEVDRINSFPEDSEDPKVSVAIRRREVISLVLYGDQDERILRELAENIRDSLLQNKSITQVDLSEVRDFEISIEVSQEKLRSLNITLDDIARRVDAASIELPGGRLKTPSGEVLVRMKERRDYGHEFARIPIITQKDGTQVLLEDIALIKDGFEDTDTYASYNGRHAVMIDVYRVGEQTPIEVADAVKTYVSELRESLPPGVEVDTLNDRSDYYRQRLNLLVKNGWMGLCLVFIMLGLFLEARLAFWVALGIPISFLGSLLFLPFAGVSINMISMFAFIIALGIVVDDAIVVGENIFTMRQQGVPFLQAAVLGAREVAMPVTFSILTNIVAFMPLYFVPGIMGKVFGTIPIVVIIVFCISLVESLFILPAHLGHLKAVTKRGPMAWINHWQQKFSRGFIRLVKEVYDPFLDIALRSRYLVLAIGISVLILILAVVKSGRMGMTLFPRIESDYARASVSLPYGSAVEKTEAVQKKIVDAAKELAEETGGSKQVTGIFARIGGSSGSHTADIRAYLTPPGIRQVSTEEFTRRWREKVGLIPGLENLNFRSDSGGPGSGASLTVELSHRDINVLEAASEELAEALNYFPNVRDIDDGFSPGKQQIDFTIRAEGRALGLTAQTIARQVRHAFYGTEVLRQQRGRNEITVMVRLPESERVSEYNLEELMIRTPSGAEVPLRQVVNVKRGRAYTSINRRDGRRIVSVTADVIPTEQANQVLQAVKADTLPYLLEKYPGLRFSFEGRQADTRESMNSLFSGLGISMLIIFALLAIPFRSYTQPAIVMVSIPFGIVGAVLGHMIMGYSLSVMSMFGIVALSGVVVNGSLVLIDFANRKRNDGMEIHDAIHAAGIQRFRPILLTTLTTFGGLSPMIFETSRQARYLIPMALSLGYGVLFATLITLILVPCLYLILEDFHQIKLWIWPEAEKELNHE</sequence>
<dbReference type="PRINTS" id="PR00702">
    <property type="entry name" value="ACRIFLAVINRP"/>
</dbReference>
<dbReference type="InterPro" id="IPR027463">
    <property type="entry name" value="AcrB_DN_DC_subdom"/>
</dbReference>
<dbReference type="EMBL" id="CP061799">
    <property type="protein sequence ID" value="QTA80812.1"/>
    <property type="molecule type" value="Genomic_DNA"/>
</dbReference>
<dbReference type="Gene3D" id="3.30.70.1440">
    <property type="entry name" value="Multidrug efflux transporter AcrB pore domain"/>
    <property type="match status" value="1"/>
</dbReference>
<dbReference type="Gene3D" id="1.20.1640.10">
    <property type="entry name" value="Multidrug efflux transporter AcrB transmembrane domain"/>
    <property type="match status" value="2"/>
</dbReference>
<evidence type="ECO:0000313" key="3">
    <source>
        <dbReference type="Proteomes" id="UP000663720"/>
    </source>
</evidence>
<dbReference type="AlphaFoldDB" id="A0A975B8L6"/>
<dbReference type="InterPro" id="IPR001036">
    <property type="entry name" value="Acrflvin-R"/>
</dbReference>
<feature type="transmembrane region" description="Helical" evidence="1">
    <location>
        <begin position="897"/>
        <end position="917"/>
    </location>
</feature>
<dbReference type="SUPFAM" id="SSF82714">
    <property type="entry name" value="Multidrug efflux transporter AcrB TolC docking domain, DN and DC subdomains"/>
    <property type="match status" value="2"/>
</dbReference>
<feature type="transmembrane region" description="Helical" evidence="1">
    <location>
        <begin position="438"/>
        <end position="459"/>
    </location>
</feature>
<evidence type="ECO:0000256" key="1">
    <source>
        <dbReference type="SAM" id="Phobius"/>
    </source>
</evidence>
<feature type="transmembrane region" description="Helical" evidence="1">
    <location>
        <begin position="466"/>
        <end position="489"/>
    </location>
</feature>
<feature type="transmembrane region" description="Helical" evidence="1">
    <location>
        <begin position="924"/>
        <end position="945"/>
    </location>
</feature>
<dbReference type="SUPFAM" id="SSF82693">
    <property type="entry name" value="Multidrug efflux transporter AcrB pore domain, PN1, PN2, PC1 and PC2 subdomains"/>
    <property type="match status" value="3"/>
</dbReference>
<protein>
    <submittedName>
        <fullName evidence="2">Acriflavin resistance protein</fullName>
    </submittedName>
</protein>
<feature type="transmembrane region" description="Helical" evidence="1">
    <location>
        <begin position="539"/>
        <end position="556"/>
    </location>
</feature>
<feature type="transmembrane region" description="Helical" evidence="1">
    <location>
        <begin position="367"/>
        <end position="389"/>
    </location>
</feature>
<evidence type="ECO:0000313" key="2">
    <source>
        <dbReference type="EMBL" id="QTA80812.1"/>
    </source>
</evidence>
<dbReference type="KEGG" id="dli:dnl_31250"/>
<dbReference type="Proteomes" id="UP000663720">
    <property type="component" value="Chromosome"/>
</dbReference>
<feature type="transmembrane region" description="Helical" evidence="1">
    <location>
        <begin position="871"/>
        <end position="891"/>
    </location>
</feature>
<name>A0A975B8L6_9BACT</name>
<feature type="transmembrane region" description="Helical" evidence="1">
    <location>
        <begin position="396"/>
        <end position="418"/>
    </location>
</feature>
<keyword evidence="1" id="KW-0472">Membrane</keyword>
<reference evidence="2" key="1">
    <citation type="journal article" date="2021" name="Microb. Physiol.">
        <title>Proteogenomic Insights into the Physiology of Marine, Sulfate-Reducing, Filamentous Desulfonema limicola and Desulfonema magnum.</title>
        <authorList>
            <person name="Schnaars V."/>
            <person name="Wohlbrand L."/>
            <person name="Scheve S."/>
            <person name="Hinrichs C."/>
            <person name="Reinhardt R."/>
            <person name="Rabus R."/>
        </authorList>
    </citation>
    <scope>NUCLEOTIDE SEQUENCE</scope>
    <source>
        <strain evidence="2">5ac10</strain>
    </source>
</reference>
<dbReference type="GO" id="GO:0042910">
    <property type="term" value="F:xenobiotic transmembrane transporter activity"/>
    <property type="evidence" value="ECO:0007669"/>
    <property type="project" value="TreeGrafter"/>
</dbReference>